<organism evidence="5 6">
    <name type="scientific">Sphingomonas floccifaciens</name>
    <dbReference type="NCBI Taxonomy" id="1844115"/>
    <lineage>
        <taxon>Bacteria</taxon>
        <taxon>Pseudomonadati</taxon>
        <taxon>Pseudomonadota</taxon>
        <taxon>Alphaproteobacteria</taxon>
        <taxon>Sphingomonadales</taxon>
        <taxon>Sphingomonadaceae</taxon>
        <taxon>Sphingomonas</taxon>
    </lineage>
</organism>
<reference evidence="6" key="1">
    <citation type="journal article" date="2019" name="Int. J. Syst. Evol. Microbiol.">
        <title>The Global Catalogue of Microorganisms (GCM) 10K type strain sequencing project: providing services to taxonomists for standard genome sequencing and annotation.</title>
        <authorList>
            <consortium name="The Broad Institute Genomics Platform"/>
            <consortium name="The Broad Institute Genome Sequencing Center for Infectious Disease"/>
            <person name="Wu L."/>
            <person name="Ma J."/>
        </authorList>
    </citation>
    <scope>NUCLEOTIDE SEQUENCE [LARGE SCALE GENOMIC DNA]</scope>
    <source>
        <strain evidence="6">Q85</strain>
    </source>
</reference>
<dbReference type="CDD" id="cd04486">
    <property type="entry name" value="YhcR_OBF_like"/>
    <property type="match status" value="1"/>
</dbReference>
<keyword evidence="2" id="KW-0677">Repeat</keyword>
<dbReference type="InterPro" id="IPR038081">
    <property type="entry name" value="CalX-like_sf"/>
</dbReference>
<keyword evidence="6" id="KW-1185">Reference proteome</keyword>
<accession>A0ABW4NDM8</accession>
<dbReference type="Gene3D" id="2.60.40.60">
    <property type="entry name" value="Cadherins"/>
    <property type="match status" value="1"/>
</dbReference>
<dbReference type="PRINTS" id="PR00313">
    <property type="entry name" value="CABNDNGRPT"/>
</dbReference>
<feature type="domain" description="Cadherin" evidence="4">
    <location>
        <begin position="1204"/>
        <end position="1294"/>
    </location>
</feature>
<dbReference type="PANTHER" id="PTHR42834:SF1">
    <property type="entry name" value="ENDONUCLEASE_EXONUCLEASE_PHOSPHATASE FAMILY PROTEIN (AFU_ORTHOLOGUE AFUA_3G09210)"/>
    <property type="match status" value="1"/>
</dbReference>
<dbReference type="InterPro" id="IPR018511">
    <property type="entry name" value="Hemolysin-typ_Ca-bd_CS"/>
</dbReference>
<proteinExistence type="predicted"/>
<dbReference type="SUPFAM" id="SSF141072">
    <property type="entry name" value="CalX-like"/>
    <property type="match status" value="2"/>
</dbReference>
<dbReference type="Pfam" id="PF00353">
    <property type="entry name" value="HemolysinCabind"/>
    <property type="match status" value="2"/>
</dbReference>
<keyword evidence="3" id="KW-0106">Calcium</keyword>
<dbReference type="InterPro" id="IPR003644">
    <property type="entry name" value="Calx_beta"/>
</dbReference>
<dbReference type="EMBL" id="JBHUFC010000003">
    <property type="protein sequence ID" value="MFD1788280.1"/>
    <property type="molecule type" value="Genomic_DNA"/>
</dbReference>
<dbReference type="PROSITE" id="PS50268">
    <property type="entry name" value="CADHERIN_2"/>
    <property type="match status" value="1"/>
</dbReference>
<protein>
    <submittedName>
        <fullName evidence="5">Calx-beta domain-containing protein</fullName>
    </submittedName>
</protein>
<gene>
    <name evidence="5" type="ORF">ACFSC3_11920</name>
</gene>
<dbReference type="Gene3D" id="2.150.10.10">
    <property type="entry name" value="Serralysin-like metalloprotease, C-terminal"/>
    <property type="match status" value="2"/>
</dbReference>
<dbReference type="InterPro" id="IPR015919">
    <property type="entry name" value="Cadherin-like_sf"/>
</dbReference>
<dbReference type="SUPFAM" id="SSF49313">
    <property type="entry name" value="Cadherin-like"/>
    <property type="match status" value="1"/>
</dbReference>
<evidence type="ECO:0000313" key="6">
    <source>
        <dbReference type="Proteomes" id="UP001597283"/>
    </source>
</evidence>
<evidence type="ECO:0000256" key="1">
    <source>
        <dbReference type="ARBA" id="ARBA00022729"/>
    </source>
</evidence>
<keyword evidence="1" id="KW-0732">Signal</keyword>
<dbReference type="SUPFAM" id="SSF51120">
    <property type="entry name" value="beta-Roll"/>
    <property type="match status" value="1"/>
</dbReference>
<dbReference type="SUPFAM" id="SSF56219">
    <property type="entry name" value="DNase I-like"/>
    <property type="match status" value="1"/>
</dbReference>
<dbReference type="SMART" id="SM00237">
    <property type="entry name" value="Calx_beta"/>
    <property type="match status" value="2"/>
</dbReference>
<dbReference type="Pfam" id="PF17803">
    <property type="entry name" value="Cadherin_4"/>
    <property type="match status" value="1"/>
</dbReference>
<dbReference type="InterPro" id="IPR036691">
    <property type="entry name" value="Endo/exonu/phosph_ase_sf"/>
</dbReference>
<comment type="caution">
    <text evidence="5">The sequence shown here is derived from an EMBL/GenBank/DDBJ whole genome shotgun (WGS) entry which is preliminary data.</text>
</comment>
<dbReference type="CDD" id="cd11304">
    <property type="entry name" value="Cadherin_repeat"/>
    <property type="match status" value="1"/>
</dbReference>
<dbReference type="InterPro" id="IPR002126">
    <property type="entry name" value="Cadherin-like_dom"/>
</dbReference>
<dbReference type="InterPro" id="IPR001343">
    <property type="entry name" value="Hemolysn_Ca-bd"/>
</dbReference>
<name>A0ABW4NDM8_9SPHN</name>
<dbReference type="SMART" id="SM00112">
    <property type="entry name" value="CA"/>
    <property type="match status" value="1"/>
</dbReference>
<evidence type="ECO:0000256" key="3">
    <source>
        <dbReference type="ARBA" id="ARBA00022837"/>
    </source>
</evidence>
<evidence type="ECO:0000259" key="4">
    <source>
        <dbReference type="PROSITE" id="PS50268"/>
    </source>
</evidence>
<dbReference type="PROSITE" id="PS00330">
    <property type="entry name" value="HEMOLYSIN_CALCIUM"/>
    <property type="match status" value="2"/>
</dbReference>
<dbReference type="Proteomes" id="UP001597283">
    <property type="component" value="Unassembled WGS sequence"/>
</dbReference>
<dbReference type="Gene3D" id="2.60.40.2030">
    <property type="match status" value="2"/>
</dbReference>
<dbReference type="PANTHER" id="PTHR42834">
    <property type="entry name" value="ENDONUCLEASE/EXONUCLEASE/PHOSPHATASE FAMILY PROTEIN (AFU_ORTHOLOGUE AFUA_3G09210)"/>
    <property type="match status" value="1"/>
</dbReference>
<evidence type="ECO:0000313" key="5">
    <source>
        <dbReference type="EMBL" id="MFD1788280.1"/>
    </source>
</evidence>
<sequence>MMTGLTGSGFIELKRNEASSETFDSLITTGSSTTLPSGWYVVETGTSAVANGQITAGTGSSNSGDVYSFGASGSSDRALGSVLSSTNSPLFGAQFTNGTGAAIGALEIAYTGEQWRLGAAGRSDRLDFQISFDATSLTTGTWNDVDALDFASPVTTGTTGALDGNAAANRTAIGATVQLASLIDIGKTFWIRWKDSDASGSDDGLAIDNVSIKAIAGTVTPPPPTLKPGLLDIADASLAEGQAGVQDMIFKVTRSGGSDGAVAVSYTVVLGSGAGEADATDLGAGIALAGTVTFADGQTTADIRVPIRGDASFEPNETFAVRLSDPTGGATLGDAVAVGTITNDDAAPPAPPANVFINEIHYDNAGADVGEAIEIAGVAGTNLSGYRLVLYNGSNLPGAAPTYGSTVALSGVIDDEGLGYGALAFSFPANGLQNGEMDGVALIAPDGTVVQLLSYEGVFTAAPGTPAAGVTSTDIGVSEGGSDPVGQSLQLGGQGASGADFAWQGSAPASFGSLNPGQTIIPDSGTGLVSAGDASVKEGDDGTANLVFTVRRAGGLGSSASVDYAIALNGTADAADLGSAAVLRGTLTFAAGASSATVMVPVRGDTVGEANETLSLTLSNPVGKISIVDGSAIGTIVNDDPIALSISAIQGAGHRSAYEGQSIVTNGVVTAVDTNGFFLQSAVGDGDAATSDAIFVFTGTAPAVAVGDEARVSGIVSEFLGGAGSLTVTQITTPQVAVVSQGNALPAAVLIGVNGVLPPSQVIDNDGLKSFDPTQDGIDFWESLEGMRVTLDTPQAVSNTSNFGETDVVVSHGVGATGMNDRGGITIAPNVDGTIDYNPEKIQIDDDSGVFAGFAPNYTIGDRLSNVTGVVNYAFGVYEVVVTEAVTITRDATLEREVTGLRGDANFLSLATYNVENLDPGDGKFTILASDIVYNLRAPDILALQEIQDADGAGTGSDLSGTVTAQGLIDAIFTTSGLRYAYVEVAPTTAGSTGGEPGGNIRNGYLYNLDRVSYVTGSAELITADAFANSRKPLVAQFEFAGQTITTINIHFTSRGGSDALWGSTQPPTAAGDAQRTAQAEAVKAYVNAELATDPKLNMAVLGDFNGFYFENALTTLTDAAKGGVFTNLNTLLPAEERYSYMFEGNAQQIDNILVTGGLMPGARYDAVHLNSQFGGSRLTDHDPQVALLFLGAAPTALALSATTVAENLPAGAVVGTLSAKDTANDTLTYTLVDNAGGRFAVDARTGVLTTTAAFDYEANASFAIVGRATDTGGLSTTAAFTVAVTNVNEAPVAVGDRISVNEDATSANLWSVLLGNDRDPDAGPAPTIRSVDVTGTRGSVVFDPASQSLRYVADGDSFDGLVTGTTTGDRFTYTIVDAGGLTSTATVDVTVTAVADGVKVVGGNGAGSIIGTEGEDYLAGGNGADTLTGLAGHDLLVGGNGDDRLFGGADRDVLYGDGGNDLLDGGSGNDVLFGGKGSDTLTGGSGADRFHFAKADGADVITDFNVMEDRIVLDGVQLSKATYGDVNRDGIVDVTLQFTQGASVTLLGVSDVRAVVFVASDGYSDFAPALLDRFGNGFAPYLPQAQDLAYAV</sequence>
<dbReference type="Pfam" id="PF03160">
    <property type="entry name" value="Calx-beta"/>
    <property type="match status" value="2"/>
</dbReference>
<dbReference type="InterPro" id="IPR011049">
    <property type="entry name" value="Serralysin-like_metalloprot_C"/>
</dbReference>
<dbReference type="Gene3D" id="3.60.10.10">
    <property type="entry name" value="Endonuclease/exonuclease/phosphatase"/>
    <property type="match status" value="1"/>
</dbReference>
<evidence type="ECO:0000256" key="2">
    <source>
        <dbReference type="ARBA" id="ARBA00022737"/>
    </source>
</evidence>
<dbReference type="InterPro" id="IPR040853">
    <property type="entry name" value="RapA2_cadherin-like"/>
</dbReference>